<proteinExistence type="predicted"/>
<accession>A0A7I9ZGI9</accession>
<gene>
    <name evidence="3" type="ORF">MHIP_06140</name>
</gene>
<name>A0A7I9ZGI9_9MYCO</name>
<sequence>MRMLAAVVVACAVLAGTVGGFAPPAAAQPPPGPPPVPVPETSPDTPALMFVDEPAILDVRPMSPQAWSRTADEHAVRLHFTSGIPECYGVTADVRETDDDVVVDLRTGTMPQAAGRACIAIAVSGGLDVPLQQPLGDRRVLSAT</sequence>
<dbReference type="RefSeq" id="WP_163887010.1">
    <property type="nucleotide sequence ID" value="NZ_BLLB01000002.1"/>
</dbReference>
<comment type="caution">
    <text evidence="3">The sequence shown here is derived from an EMBL/GenBank/DDBJ whole genome shotgun (WGS) entry which is preliminary data.</text>
</comment>
<dbReference type="EMBL" id="BLLB01000002">
    <property type="protein sequence ID" value="GFH00131.1"/>
    <property type="molecule type" value="Genomic_DNA"/>
</dbReference>
<evidence type="ECO:0000256" key="1">
    <source>
        <dbReference type="SAM" id="MobiDB-lite"/>
    </source>
</evidence>
<evidence type="ECO:0008006" key="5">
    <source>
        <dbReference type="Google" id="ProtNLM"/>
    </source>
</evidence>
<evidence type="ECO:0000313" key="3">
    <source>
        <dbReference type="EMBL" id="GFH00131.1"/>
    </source>
</evidence>
<protein>
    <recommendedName>
        <fullName evidence="5">Large secreted protein</fullName>
    </recommendedName>
</protein>
<feature type="region of interest" description="Disordered" evidence="1">
    <location>
        <begin position="25"/>
        <end position="44"/>
    </location>
</feature>
<feature type="compositionally biased region" description="Pro residues" evidence="1">
    <location>
        <begin position="26"/>
        <end position="40"/>
    </location>
</feature>
<organism evidence="3 4">
    <name type="scientific">Mycolicibacterium hippocampi</name>
    <dbReference type="NCBI Taxonomy" id="659824"/>
    <lineage>
        <taxon>Bacteria</taxon>
        <taxon>Bacillati</taxon>
        <taxon>Actinomycetota</taxon>
        <taxon>Actinomycetes</taxon>
        <taxon>Mycobacteriales</taxon>
        <taxon>Mycobacteriaceae</taxon>
        <taxon>Mycolicibacterium</taxon>
    </lineage>
</organism>
<reference evidence="3 4" key="1">
    <citation type="journal article" date="2019" name="Emerg. Microbes Infect.">
        <title>Comprehensive subspecies identification of 175 nontuberculous mycobacteria species based on 7547 genomic profiles.</title>
        <authorList>
            <person name="Matsumoto Y."/>
            <person name="Kinjo T."/>
            <person name="Motooka D."/>
            <person name="Nabeya D."/>
            <person name="Jung N."/>
            <person name="Uechi K."/>
            <person name="Horii T."/>
            <person name="Iida T."/>
            <person name="Fujita J."/>
            <person name="Nakamura S."/>
        </authorList>
    </citation>
    <scope>NUCLEOTIDE SEQUENCE [LARGE SCALE GENOMIC DNA]</scope>
    <source>
        <strain evidence="3 4">JCM 30996</strain>
    </source>
</reference>
<keyword evidence="4" id="KW-1185">Reference proteome</keyword>
<evidence type="ECO:0000256" key="2">
    <source>
        <dbReference type="SAM" id="SignalP"/>
    </source>
</evidence>
<evidence type="ECO:0000313" key="4">
    <source>
        <dbReference type="Proteomes" id="UP000465304"/>
    </source>
</evidence>
<dbReference type="AlphaFoldDB" id="A0A7I9ZGI9"/>
<feature type="signal peptide" evidence="2">
    <location>
        <begin position="1"/>
        <end position="27"/>
    </location>
</feature>
<keyword evidence="2" id="KW-0732">Signal</keyword>
<dbReference type="Proteomes" id="UP000465304">
    <property type="component" value="Unassembled WGS sequence"/>
</dbReference>
<feature type="chain" id="PRO_5029873398" description="Large secreted protein" evidence="2">
    <location>
        <begin position="28"/>
        <end position="144"/>
    </location>
</feature>